<name>A0A7X4RWB7_9VIBR</name>
<dbReference type="RefSeq" id="WP_161158001.1">
    <property type="nucleotide sequence ID" value="NZ_WEKT01000059.1"/>
</dbReference>
<dbReference type="Gene3D" id="2.60.120.620">
    <property type="entry name" value="q2cbj1_9rhob like domain"/>
    <property type="match status" value="1"/>
</dbReference>
<evidence type="ECO:0000313" key="2">
    <source>
        <dbReference type="Proteomes" id="UP000462621"/>
    </source>
</evidence>
<accession>A0A7X4RWB7</accession>
<dbReference type="AlphaFoldDB" id="A0A7X4RWB7"/>
<organism evidence="1 2">
    <name type="scientific">Vibrio eleionomae</name>
    <dbReference type="NCBI Taxonomy" id="2653505"/>
    <lineage>
        <taxon>Bacteria</taxon>
        <taxon>Pseudomonadati</taxon>
        <taxon>Pseudomonadota</taxon>
        <taxon>Gammaproteobacteria</taxon>
        <taxon>Vibrionales</taxon>
        <taxon>Vibrionaceae</taxon>
        <taxon>Vibrio</taxon>
    </lineage>
</organism>
<evidence type="ECO:0000313" key="1">
    <source>
        <dbReference type="EMBL" id="MZI95513.1"/>
    </source>
</evidence>
<reference evidence="1 2" key="1">
    <citation type="submission" date="2019-10" db="EMBL/GenBank/DDBJ databases">
        <title>Vibrio sp. nov. isolated from a shrimp pond.</title>
        <authorList>
            <person name="Gomez-Gil B."/>
            <person name="Enciso-Ibarra J."/>
            <person name="Enciso-Ibarra K."/>
            <person name="Bolan-Mejia C."/>
        </authorList>
    </citation>
    <scope>NUCLEOTIDE SEQUENCE [LARGE SCALE GENOMIC DNA]</scope>
    <source>
        <strain evidence="1 2">CAIM 722</strain>
    </source>
</reference>
<proteinExistence type="predicted"/>
<protein>
    <submittedName>
        <fullName evidence="1">Uncharacterized protein</fullName>
    </submittedName>
</protein>
<sequence>MKESAIETIRKIKENYINHRSAFVPGAQLLNILVEFGANPADINEMKDISEQLFNDPTLSFRRSRNGRFCYDLENECCYRTEFQPF</sequence>
<dbReference type="Proteomes" id="UP000462621">
    <property type="component" value="Unassembled WGS sequence"/>
</dbReference>
<gene>
    <name evidence="1" type="ORF">F9817_20245</name>
</gene>
<dbReference type="EMBL" id="WEKT01000059">
    <property type="protein sequence ID" value="MZI95513.1"/>
    <property type="molecule type" value="Genomic_DNA"/>
</dbReference>
<comment type="caution">
    <text evidence="1">The sequence shown here is derived from an EMBL/GenBank/DDBJ whole genome shotgun (WGS) entry which is preliminary data.</text>
</comment>
<keyword evidence="2" id="KW-1185">Reference proteome</keyword>